<dbReference type="GO" id="GO:0000462">
    <property type="term" value="P:maturation of SSU-rRNA from tricistronic rRNA transcript (SSU-rRNA, 5.8S rRNA, LSU-rRNA)"/>
    <property type="evidence" value="ECO:0007669"/>
    <property type="project" value="TreeGrafter"/>
</dbReference>
<dbReference type="GO" id="GO:0005525">
    <property type="term" value="F:GTP binding"/>
    <property type="evidence" value="ECO:0007669"/>
    <property type="project" value="UniProtKB-KW"/>
</dbReference>
<feature type="compositionally biased region" description="Acidic residues" evidence="12">
    <location>
        <begin position="587"/>
        <end position="600"/>
    </location>
</feature>
<dbReference type="GO" id="GO:0000479">
    <property type="term" value="P:endonucleolytic cleavage of tricistronic rRNA transcript (SSU-rRNA, 5.8S rRNA, LSU-rRNA)"/>
    <property type="evidence" value="ECO:0007669"/>
    <property type="project" value="TreeGrafter"/>
</dbReference>
<feature type="coiled-coil region" evidence="11">
    <location>
        <begin position="626"/>
        <end position="653"/>
    </location>
</feature>
<evidence type="ECO:0000313" key="14">
    <source>
        <dbReference type="EMBL" id="CAD5223571.1"/>
    </source>
</evidence>
<evidence type="ECO:0000256" key="9">
    <source>
        <dbReference type="ARBA" id="ARBA00049117"/>
    </source>
</evidence>
<comment type="subcellular location">
    <subcellularLocation>
        <location evidence="1">Nucleus</location>
        <location evidence="1">Nucleolus</location>
    </subcellularLocation>
</comment>
<dbReference type="Proteomes" id="UP000783686">
    <property type="component" value="Unassembled WGS sequence"/>
</dbReference>
<evidence type="ECO:0000256" key="1">
    <source>
        <dbReference type="ARBA" id="ARBA00004604"/>
    </source>
</evidence>
<dbReference type="InterPro" id="IPR000795">
    <property type="entry name" value="T_Tr_GTP-bd_dom"/>
</dbReference>
<feature type="compositionally biased region" description="Basic and acidic residues" evidence="12">
    <location>
        <begin position="601"/>
        <end position="614"/>
    </location>
</feature>
<evidence type="ECO:0000256" key="12">
    <source>
        <dbReference type="SAM" id="MobiDB-lite"/>
    </source>
</evidence>
<dbReference type="Gene3D" id="3.40.50.300">
    <property type="entry name" value="P-loop containing nucleotide triphosphate hydrolases"/>
    <property type="match status" value="1"/>
</dbReference>
<dbReference type="GO" id="GO:0003924">
    <property type="term" value="F:GTPase activity"/>
    <property type="evidence" value="ECO:0007669"/>
    <property type="project" value="InterPro"/>
</dbReference>
<evidence type="ECO:0000256" key="10">
    <source>
        <dbReference type="ARBA" id="ARBA00061391"/>
    </source>
</evidence>
<comment type="similarity">
    <text evidence="10">Belongs to the TRAFAC class translation factor GTPase superfamily. Bms1-like GTPase family. BMS1 subfamily.</text>
</comment>
<dbReference type="InterPro" id="IPR037875">
    <property type="entry name" value="Bms1_N"/>
</dbReference>
<evidence type="ECO:0000256" key="7">
    <source>
        <dbReference type="ARBA" id="ARBA00023134"/>
    </source>
</evidence>
<evidence type="ECO:0000256" key="6">
    <source>
        <dbReference type="ARBA" id="ARBA00022840"/>
    </source>
</evidence>
<organism evidence="14 15">
    <name type="scientific">Bursaphelenchus okinawaensis</name>
    <dbReference type="NCBI Taxonomy" id="465554"/>
    <lineage>
        <taxon>Eukaryota</taxon>
        <taxon>Metazoa</taxon>
        <taxon>Ecdysozoa</taxon>
        <taxon>Nematoda</taxon>
        <taxon>Chromadorea</taxon>
        <taxon>Rhabditida</taxon>
        <taxon>Tylenchina</taxon>
        <taxon>Tylenchomorpha</taxon>
        <taxon>Aphelenchoidea</taxon>
        <taxon>Aphelenchoididae</taxon>
        <taxon>Bursaphelenchus</taxon>
    </lineage>
</organism>
<dbReference type="SMART" id="SM00785">
    <property type="entry name" value="AARP2CN"/>
    <property type="match status" value="1"/>
</dbReference>
<dbReference type="InterPro" id="IPR039761">
    <property type="entry name" value="Bms1/Tsr1"/>
</dbReference>
<sequence length="1079" mass="124084">MDTLDQSNKPHRAHKKGGKAVKKLKNDASQKGNNPRAFTFNSAVKAHRKIKRAADLSEKKKHIPVVDRTPLEPPPIVVAIVGPSKVGKSTLIKALVKHYLRQNLTEIKGPVSLVTGKKRRITLIEVPNDVNAMIDIAKVADLTLLLLDASFGFEMEHFEFINICQVHGMPKFMAVMTHMDLIKKKEKLKEQKKMIKHRLWKEVYAGAKLFFLTGMIHDTYLKVEVRNLARFISVMKFRPMQWRDAHPFVLCDRMEDITDAESVRGDPKVDRSVCLYGWLRGTYLRNHTAVHVPGIGDLQLKSVAVLPDPCPFPEKEAKRSLNQKERVVYAPFSGLGGIVYDKDAIYVETGGAQHFQKNSKRDVIIDAIADNNMTLDEQLNNTSLKLLSTSAAIDNTAVESDDEEDDDEDVDEEEEKLEDEEEDYGEDDFKEESDEETNELLGKVRRTKEGLNVISEHSGDFSGLRKKSKLNYKFETGRIRWKDLVYGDALDIKEEDSDEEDDLLGGGLLKKAKASVPESQKAFKDLEDGFCFFTPATTSSEARNLDWSSEDIRESIRNCFVTGKWEEGDGLEGSDDEYGDLDLNEDEMDIKEEDGDEKEEKEDGKSEEEKDEERRKLRQKAKIKLKEQFNAEYDETNEHYNALKEELDAQAKLNKSEFENMDESERELLEGYRPGRYVRLEFQSIPVEFIDHFDPRRPLIVGGLLPGEQNMGCLQVRIHRHRYFERLLKSRDPLIISCGWRRFQTMMIYSIQDHNMRQRFLKYIPQSMFCHGTFWGPLVAQNTGFMAVQSVDEKTKGFRIAATGVVLNMDKSMKVVKKLKLVGEPLKIFNKTAFIKGMFNSQLEVARFQGAAIRTVSGIRGLVKKAVNDEPGAFRATFEDMIRMGDIVFLRSWVTVPIPQFFAPVTDKLLPYEEQWVGMKTVGRLRNEQGTKPEINKDSLYKPIKRKPFVPTELTLTKKLQSELPYNLKPKVETERVVRKRTAQIEKNTAVILEPREAKIRKVMSILEKVHENRQEQEKKDLDRRQKLHQKKVAEIDTKRKEKMMKTKEEICRKLSKKEIARLRKSMKAVKGRGGRRDD</sequence>
<keyword evidence="8" id="KW-0539">Nucleus</keyword>
<dbReference type="GO" id="GO:0005524">
    <property type="term" value="F:ATP binding"/>
    <property type="evidence" value="ECO:0007669"/>
    <property type="project" value="UniProtKB-KW"/>
</dbReference>
<keyword evidence="5" id="KW-0378">Hydrolase</keyword>
<dbReference type="InterPro" id="IPR030387">
    <property type="entry name" value="G_Bms1/Tsr1_dom"/>
</dbReference>
<dbReference type="PANTHER" id="PTHR12858">
    <property type="entry name" value="RIBOSOME BIOGENESIS PROTEIN"/>
    <property type="match status" value="1"/>
</dbReference>
<feature type="region of interest" description="Disordered" evidence="12">
    <location>
        <begin position="587"/>
        <end position="614"/>
    </location>
</feature>
<dbReference type="CDD" id="cd01882">
    <property type="entry name" value="BMS1"/>
    <property type="match status" value="1"/>
</dbReference>
<protein>
    <recommendedName>
        <fullName evidence="13">Bms1-type G domain-containing protein</fullName>
    </recommendedName>
</protein>
<keyword evidence="7" id="KW-0342">GTP-binding</keyword>
<keyword evidence="6" id="KW-0067">ATP-binding</keyword>
<comment type="caution">
    <text evidence="14">The sequence shown here is derived from an EMBL/GenBank/DDBJ whole genome shotgun (WGS) entry which is preliminary data.</text>
</comment>
<evidence type="ECO:0000256" key="5">
    <source>
        <dbReference type="ARBA" id="ARBA00022801"/>
    </source>
</evidence>
<keyword evidence="15" id="KW-1185">Reference proteome</keyword>
<evidence type="ECO:0000256" key="4">
    <source>
        <dbReference type="ARBA" id="ARBA00022741"/>
    </source>
</evidence>
<dbReference type="InterPro" id="IPR007034">
    <property type="entry name" value="BMS1_TSR1_C"/>
</dbReference>
<dbReference type="InterPro" id="IPR027417">
    <property type="entry name" value="P-loop_NTPase"/>
</dbReference>
<evidence type="ECO:0000259" key="13">
    <source>
        <dbReference type="PROSITE" id="PS51714"/>
    </source>
</evidence>
<dbReference type="GO" id="GO:0005654">
    <property type="term" value="C:nucleoplasm"/>
    <property type="evidence" value="ECO:0007669"/>
    <property type="project" value="UniProtKB-ARBA"/>
</dbReference>
<dbReference type="EMBL" id="CAJFDH010000005">
    <property type="protein sequence ID" value="CAD5223571.1"/>
    <property type="molecule type" value="Genomic_DNA"/>
</dbReference>
<evidence type="ECO:0000256" key="8">
    <source>
        <dbReference type="ARBA" id="ARBA00023242"/>
    </source>
</evidence>
<keyword evidence="3" id="KW-0597">Phosphoprotein</keyword>
<feature type="compositionally biased region" description="Acidic residues" evidence="12">
    <location>
        <begin position="399"/>
        <end position="438"/>
    </location>
</feature>
<name>A0A811L790_9BILA</name>
<dbReference type="SMART" id="SM01362">
    <property type="entry name" value="DUF663"/>
    <property type="match status" value="1"/>
</dbReference>
<feature type="region of interest" description="Disordered" evidence="12">
    <location>
        <begin position="394"/>
        <end position="438"/>
    </location>
</feature>
<dbReference type="FunFam" id="3.40.50.300:FF:000105">
    <property type="entry name" value="BMS1 ribosome biogenesis factor"/>
    <property type="match status" value="1"/>
</dbReference>
<feature type="region of interest" description="Disordered" evidence="12">
    <location>
        <begin position="1"/>
        <end position="36"/>
    </location>
</feature>
<gene>
    <name evidence="14" type="ORF">BOKJ2_LOCUS10341</name>
</gene>
<feature type="compositionally biased region" description="Basic and acidic residues" evidence="12">
    <location>
        <begin position="1013"/>
        <end position="1025"/>
    </location>
</feature>
<dbReference type="SUPFAM" id="SSF52540">
    <property type="entry name" value="P-loop containing nucleoside triphosphate hydrolases"/>
    <property type="match status" value="1"/>
</dbReference>
<keyword evidence="2" id="KW-0690">Ribosome biogenesis</keyword>
<evidence type="ECO:0000256" key="11">
    <source>
        <dbReference type="SAM" id="Coils"/>
    </source>
</evidence>
<dbReference type="Pfam" id="PF04950">
    <property type="entry name" value="RIBIOP_C"/>
    <property type="match status" value="1"/>
</dbReference>
<dbReference type="GO" id="GO:0034511">
    <property type="term" value="F:U3 snoRNA binding"/>
    <property type="evidence" value="ECO:0007669"/>
    <property type="project" value="TreeGrafter"/>
</dbReference>
<comment type="catalytic activity">
    <reaction evidence="9">
        <text>GTP + H2O = GDP + phosphate + H(+)</text>
        <dbReference type="Rhea" id="RHEA:19669"/>
        <dbReference type="ChEBI" id="CHEBI:15377"/>
        <dbReference type="ChEBI" id="CHEBI:15378"/>
        <dbReference type="ChEBI" id="CHEBI:37565"/>
        <dbReference type="ChEBI" id="CHEBI:43474"/>
        <dbReference type="ChEBI" id="CHEBI:58189"/>
    </reaction>
    <physiologicalReaction direction="left-to-right" evidence="9">
        <dbReference type="Rhea" id="RHEA:19670"/>
    </physiologicalReaction>
</comment>
<dbReference type="Pfam" id="PF00009">
    <property type="entry name" value="GTP_EFTU"/>
    <property type="match status" value="1"/>
</dbReference>
<keyword evidence="11" id="KW-0175">Coiled coil</keyword>
<dbReference type="OrthoDB" id="10260897at2759"/>
<accession>A0A811L790</accession>
<dbReference type="GO" id="GO:0032040">
    <property type="term" value="C:small-subunit processome"/>
    <property type="evidence" value="ECO:0007669"/>
    <property type="project" value="UniProtKB-ARBA"/>
</dbReference>
<keyword evidence="4" id="KW-0547">Nucleotide-binding</keyword>
<feature type="domain" description="Bms1-type G" evidence="13">
    <location>
        <begin position="73"/>
        <end position="238"/>
    </location>
</feature>
<reference evidence="14" key="1">
    <citation type="submission" date="2020-09" db="EMBL/GenBank/DDBJ databases">
        <authorList>
            <person name="Kikuchi T."/>
        </authorList>
    </citation>
    <scope>NUCLEOTIDE SEQUENCE</scope>
    <source>
        <strain evidence="14">SH1</strain>
    </source>
</reference>
<dbReference type="EMBL" id="CAJFCW020000005">
    <property type="protein sequence ID" value="CAG9118230.1"/>
    <property type="molecule type" value="Genomic_DNA"/>
</dbReference>
<dbReference type="GO" id="GO:0030686">
    <property type="term" value="C:90S preribosome"/>
    <property type="evidence" value="ECO:0007669"/>
    <property type="project" value="TreeGrafter"/>
</dbReference>
<dbReference type="PROSITE" id="PS51714">
    <property type="entry name" value="G_BMS1"/>
    <property type="match status" value="1"/>
</dbReference>
<feature type="region of interest" description="Disordered" evidence="12">
    <location>
        <begin position="1013"/>
        <end position="1035"/>
    </location>
</feature>
<evidence type="ECO:0000313" key="15">
    <source>
        <dbReference type="Proteomes" id="UP000614601"/>
    </source>
</evidence>
<dbReference type="Proteomes" id="UP000614601">
    <property type="component" value="Unassembled WGS sequence"/>
</dbReference>
<dbReference type="Pfam" id="PF08142">
    <property type="entry name" value="AARP2CN"/>
    <property type="match status" value="1"/>
</dbReference>
<evidence type="ECO:0000256" key="3">
    <source>
        <dbReference type="ARBA" id="ARBA00022553"/>
    </source>
</evidence>
<dbReference type="InterPro" id="IPR012948">
    <property type="entry name" value="AARP2CN"/>
</dbReference>
<evidence type="ECO:0000256" key="2">
    <source>
        <dbReference type="ARBA" id="ARBA00022517"/>
    </source>
</evidence>
<dbReference type="PANTHER" id="PTHR12858:SF2">
    <property type="entry name" value="RIBOSOME BIOGENESIS PROTEIN BMS1 HOMOLOG"/>
    <property type="match status" value="1"/>
</dbReference>
<feature type="compositionally biased region" description="Basic residues" evidence="12">
    <location>
        <begin position="9"/>
        <end position="23"/>
    </location>
</feature>
<proteinExistence type="inferred from homology"/>
<dbReference type="AlphaFoldDB" id="A0A811L790"/>